<keyword evidence="2" id="KW-1185">Reference proteome</keyword>
<reference evidence="1 2" key="1">
    <citation type="submission" date="2012-05" db="EMBL/GenBank/DDBJ databases">
        <title>Finished chromosome of genome of Oscillatoria sp. PCC 7112.</title>
        <authorList>
            <consortium name="US DOE Joint Genome Institute"/>
            <person name="Gugger M."/>
            <person name="Coursin T."/>
            <person name="Rippka R."/>
            <person name="Tandeau De Marsac N."/>
            <person name="Huntemann M."/>
            <person name="Wei C.-L."/>
            <person name="Han J."/>
            <person name="Detter J.C."/>
            <person name="Han C."/>
            <person name="Tapia R."/>
            <person name="Davenport K."/>
            <person name="Daligault H."/>
            <person name="Erkkila T."/>
            <person name="Gu W."/>
            <person name="Munk A.C.C."/>
            <person name="Teshima H."/>
            <person name="Xu Y."/>
            <person name="Chain P."/>
            <person name="Chen A."/>
            <person name="Krypides N."/>
            <person name="Mavromatis K."/>
            <person name="Markowitz V."/>
            <person name="Szeto E."/>
            <person name="Ivanova N."/>
            <person name="Mikhailova N."/>
            <person name="Ovchinnikova G."/>
            <person name="Pagani I."/>
            <person name="Pati A."/>
            <person name="Goodwin L."/>
            <person name="Peters L."/>
            <person name="Pitluck S."/>
            <person name="Woyke T."/>
            <person name="Kerfeld C."/>
        </authorList>
    </citation>
    <scope>NUCLEOTIDE SEQUENCE [LARGE SCALE GENOMIC DNA]</scope>
    <source>
        <strain evidence="1 2">PCC 7112</strain>
    </source>
</reference>
<gene>
    <name evidence="1" type="ORF">Osc7112_4396</name>
</gene>
<evidence type="ECO:0000313" key="2">
    <source>
        <dbReference type="Proteomes" id="UP000010478"/>
    </source>
</evidence>
<evidence type="ECO:0000313" key="1">
    <source>
        <dbReference type="EMBL" id="AFZ08704.1"/>
    </source>
</evidence>
<dbReference type="AlphaFoldDB" id="K9VME2"/>
<dbReference type="HOGENOM" id="CLU_165471_1_0_3"/>
<dbReference type="RefSeq" id="WP_015177946.1">
    <property type="nucleotide sequence ID" value="NC_019729.1"/>
</dbReference>
<dbReference type="KEGG" id="oni:Osc7112_4396"/>
<dbReference type="STRING" id="179408.Osc7112_4396"/>
<dbReference type="eggNOG" id="ENOG5032U5X">
    <property type="taxonomic scope" value="Bacteria"/>
</dbReference>
<dbReference type="EMBL" id="CP003614">
    <property type="protein sequence ID" value="AFZ08704.1"/>
    <property type="molecule type" value="Genomic_DNA"/>
</dbReference>
<proteinExistence type="predicted"/>
<dbReference type="PATRIC" id="fig|179408.3.peg.5452"/>
<accession>K9VME2</accession>
<dbReference type="Proteomes" id="UP000010478">
    <property type="component" value="Chromosome"/>
</dbReference>
<protein>
    <submittedName>
        <fullName evidence="1">Uncharacterized protein</fullName>
    </submittedName>
</protein>
<name>K9VME2_9CYAN</name>
<organism evidence="1 2">
    <name type="scientific">Phormidium nigroviride PCC 7112</name>
    <dbReference type="NCBI Taxonomy" id="179408"/>
    <lineage>
        <taxon>Bacteria</taxon>
        <taxon>Bacillati</taxon>
        <taxon>Cyanobacteriota</taxon>
        <taxon>Cyanophyceae</taxon>
        <taxon>Oscillatoriophycideae</taxon>
        <taxon>Oscillatoriales</taxon>
        <taxon>Oscillatoriaceae</taxon>
        <taxon>Phormidium</taxon>
    </lineage>
</organism>
<sequence length="121" mass="14180">MVVRQPRYSKEEFAQRGDLIYQTQIRSQIESENQGKIVAIDIETGDFEVDASEIAACDRLESRHPNAQIWIVRVGYRHVRRFGGRTKISVRSQESLMLILNRLSRFQYVTLMGKFTDMRRS</sequence>